<sequence length="206" mass="21704">MEDWDDVVSARFSLVATLMAGMEAEKALWPECRNNVDEIAHHAINALILLNSSDADQQAFWLTVAAAALSVGNVVTTGGGAGVIALATAGVMLLRPTDGETNSTVPTCRLLKPSPAASADNPAGVRIVERGFSQMGAKASMGVLLRDDTGKVAYRRPPPAACRPGWRPKASRLCSAIEAAQSSEAAWTTPRATHAGQERRLANGWI</sequence>
<gene>
    <name evidence="1" type="ORF">QLQ12_13550</name>
</gene>
<evidence type="ECO:0000313" key="1">
    <source>
        <dbReference type="EMBL" id="MDI6099622.1"/>
    </source>
</evidence>
<organism evidence="1 2">
    <name type="scientific">Actinoplanes sandaracinus</name>
    <dbReference type="NCBI Taxonomy" id="3045177"/>
    <lineage>
        <taxon>Bacteria</taxon>
        <taxon>Bacillati</taxon>
        <taxon>Actinomycetota</taxon>
        <taxon>Actinomycetes</taxon>
        <taxon>Micromonosporales</taxon>
        <taxon>Micromonosporaceae</taxon>
        <taxon>Actinoplanes</taxon>
    </lineage>
</organism>
<reference evidence="1 2" key="1">
    <citation type="submission" date="2023-05" db="EMBL/GenBank/DDBJ databases">
        <title>Actinoplanes sp. NEAU-A12 genome sequencing.</title>
        <authorList>
            <person name="Wang Z.-S."/>
        </authorList>
    </citation>
    <scope>NUCLEOTIDE SEQUENCE [LARGE SCALE GENOMIC DNA]</scope>
    <source>
        <strain evidence="1 2">NEAU-A12</strain>
    </source>
</reference>
<proteinExistence type="predicted"/>
<evidence type="ECO:0000313" key="2">
    <source>
        <dbReference type="Proteomes" id="UP001241758"/>
    </source>
</evidence>
<dbReference type="Proteomes" id="UP001241758">
    <property type="component" value="Unassembled WGS sequence"/>
</dbReference>
<protein>
    <submittedName>
        <fullName evidence="1">Uncharacterized protein</fullName>
    </submittedName>
</protein>
<dbReference type="RefSeq" id="WP_282759920.1">
    <property type="nucleotide sequence ID" value="NZ_JASCTH010000008.1"/>
</dbReference>
<name>A0ABT6WIT0_9ACTN</name>
<comment type="caution">
    <text evidence="1">The sequence shown here is derived from an EMBL/GenBank/DDBJ whole genome shotgun (WGS) entry which is preliminary data.</text>
</comment>
<keyword evidence="2" id="KW-1185">Reference proteome</keyword>
<accession>A0ABT6WIT0</accession>
<dbReference type="EMBL" id="JASCTH010000008">
    <property type="protein sequence ID" value="MDI6099622.1"/>
    <property type="molecule type" value="Genomic_DNA"/>
</dbReference>